<sequence length="238" mass="27704">FNRFIIADPYRHLLLNHLEQDSVLHYGHIFYDNHRVQEAIKHIDSGSYAHVYRLLEPNAMIKLNHKNHVIKPVIIKMIPLLAEELSERLTNLNPISSYHDVHNEWIIQRTLSKLNSRYQHIDVMEDCGMPITDCLGKLKPLSCVSIVKQLIIGLMIAETVFQFEHRDLHGGNVLVQTINKTMVNYMIRNRTLSLPSYGCMVKIIDTTFSRIRIGQTVSYKQLSYLFTIKVNKTVHMNE</sequence>
<dbReference type="GO" id="GO:0072354">
    <property type="term" value="F:histone H3T3 kinase activity"/>
    <property type="evidence" value="ECO:0007669"/>
    <property type="project" value="TreeGrafter"/>
</dbReference>
<comment type="caution">
    <text evidence="2">The sequence shown here is derived from an EMBL/GenBank/DDBJ whole genome shotgun (WGS) entry which is preliminary data.</text>
</comment>
<dbReference type="AlphaFoldDB" id="A0A1Y3BQX9"/>
<dbReference type="Gene3D" id="1.10.510.10">
    <property type="entry name" value="Transferase(Phosphotransferase) domain 1"/>
    <property type="match status" value="1"/>
</dbReference>
<dbReference type="Pfam" id="PF12330">
    <property type="entry name" value="Haspin_kinase"/>
    <property type="match status" value="1"/>
</dbReference>
<dbReference type="InterPro" id="IPR000719">
    <property type="entry name" value="Prot_kinase_dom"/>
</dbReference>
<feature type="non-terminal residue" evidence="2">
    <location>
        <position position="1"/>
    </location>
</feature>
<dbReference type="PANTHER" id="PTHR24419:SF18">
    <property type="entry name" value="SERINE_THREONINE-PROTEIN KINASE HASPIN"/>
    <property type="match status" value="1"/>
</dbReference>
<dbReference type="Proteomes" id="UP000194236">
    <property type="component" value="Unassembled WGS sequence"/>
</dbReference>
<dbReference type="GO" id="GO:0035556">
    <property type="term" value="P:intracellular signal transduction"/>
    <property type="evidence" value="ECO:0007669"/>
    <property type="project" value="TreeGrafter"/>
</dbReference>
<dbReference type="PROSITE" id="PS50011">
    <property type="entry name" value="PROTEIN_KINASE_DOM"/>
    <property type="match status" value="1"/>
</dbReference>
<dbReference type="GO" id="GO:0005737">
    <property type="term" value="C:cytoplasm"/>
    <property type="evidence" value="ECO:0007669"/>
    <property type="project" value="TreeGrafter"/>
</dbReference>
<dbReference type="OrthoDB" id="6421756at2759"/>
<evidence type="ECO:0000313" key="3">
    <source>
        <dbReference type="Proteomes" id="UP000194236"/>
    </source>
</evidence>
<gene>
    <name evidence="2" type="ORF">BLA29_007404</name>
</gene>
<protein>
    <recommendedName>
        <fullName evidence="1">Protein kinase domain-containing protein</fullName>
    </recommendedName>
</protein>
<dbReference type="GO" id="GO:0005634">
    <property type="term" value="C:nucleus"/>
    <property type="evidence" value="ECO:0007669"/>
    <property type="project" value="TreeGrafter"/>
</dbReference>
<organism evidence="2 3">
    <name type="scientific">Euroglyphus maynei</name>
    <name type="common">Mayne's house dust mite</name>
    <dbReference type="NCBI Taxonomy" id="6958"/>
    <lineage>
        <taxon>Eukaryota</taxon>
        <taxon>Metazoa</taxon>
        <taxon>Ecdysozoa</taxon>
        <taxon>Arthropoda</taxon>
        <taxon>Chelicerata</taxon>
        <taxon>Arachnida</taxon>
        <taxon>Acari</taxon>
        <taxon>Acariformes</taxon>
        <taxon>Sarcoptiformes</taxon>
        <taxon>Astigmata</taxon>
        <taxon>Psoroptidia</taxon>
        <taxon>Analgoidea</taxon>
        <taxon>Pyroglyphidae</taxon>
        <taxon>Pyroglyphinae</taxon>
        <taxon>Euroglyphus</taxon>
    </lineage>
</organism>
<dbReference type="PANTHER" id="PTHR24419">
    <property type="entry name" value="INTERLEUKIN-1 RECEPTOR-ASSOCIATED KINASE"/>
    <property type="match status" value="1"/>
</dbReference>
<dbReference type="Gene3D" id="3.30.200.20">
    <property type="entry name" value="Phosphorylase Kinase, domain 1"/>
    <property type="match status" value="1"/>
</dbReference>
<dbReference type="SUPFAM" id="SSF56112">
    <property type="entry name" value="Protein kinase-like (PK-like)"/>
    <property type="match status" value="1"/>
</dbReference>
<evidence type="ECO:0000313" key="2">
    <source>
        <dbReference type="EMBL" id="OTF82487.1"/>
    </source>
</evidence>
<dbReference type="EMBL" id="MUJZ01008267">
    <property type="protein sequence ID" value="OTF82487.1"/>
    <property type="molecule type" value="Genomic_DNA"/>
</dbReference>
<name>A0A1Y3BQX9_EURMA</name>
<evidence type="ECO:0000259" key="1">
    <source>
        <dbReference type="PROSITE" id="PS50011"/>
    </source>
</evidence>
<dbReference type="InterPro" id="IPR011009">
    <property type="entry name" value="Kinase-like_dom_sf"/>
</dbReference>
<dbReference type="GO" id="GO:0000278">
    <property type="term" value="P:mitotic cell cycle"/>
    <property type="evidence" value="ECO:0007669"/>
    <property type="project" value="TreeGrafter"/>
</dbReference>
<keyword evidence="3" id="KW-1185">Reference proteome</keyword>
<proteinExistence type="predicted"/>
<feature type="domain" description="Protein kinase" evidence="1">
    <location>
        <begin position="37"/>
        <end position="238"/>
    </location>
</feature>
<reference evidence="2 3" key="1">
    <citation type="submission" date="2017-03" db="EMBL/GenBank/DDBJ databases">
        <title>Genome Survey of Euroglyphus maynei.</title>
        <authorList>
            <person name="Arlian L.G."/>
            <person name="Morgan M.S."/>
            <person name="Rider S.D."/>
        </authorList>
    </citation>
    <scope>NUCLEOTIDE SEQUENCE [LARGE SCALE GENOMIC DNA]</scope>
    <source>
        <strain evidence="2">Arlian Lab</strain>
        <tissue evidence="2">Whole body</tissue>
    </source>
</reference>
<accession>A0A1Y3BQX9</accession>
<dbReference type="GO" id="GO:0005524">
    <property type="term" value="F:ATP binding"/>
    <property type="evidence" value="ECO:0007669"/>
    <property type="project" value="InterPro"/>
</dbReference>